<dbReference type="Pfam" id="PF04499">
    <property type="entry name" value="SAPS"/>
    <property type="match status" value="1"/>
</dbReference>
<dbReference type="InterPro" id="IPR007587">
    <property type="entry name" value="SAPS"/>
</dbReference>
<sequence>LALRNNNEIMNSFLNCEGALNILREFFHDNPSKNHLVCGFYARIVQRSFHVSPEKTFEALSSCDFISDCAANLRMGAISDLLQNIVWIQGVDDDFLKIKQWYVSHGLCSKLVDLLDPNQAACVHENVMELYCNLVRNTRSQMYALEMKSDILNDELQSEILVGKLLDKMLMRHKNGTVFSSVTRNVCEILISLLSSNNILYRPSHTLYKDYNAEFSWVGGNPSSVSNGNISDVSNETDATVWCSDSERVVEKMVASRVSEFLDLVVEELESDTNPTDENWSYLLRVLIELCDTNHMETHILLEGQFKKCATGKLFSMVWRHPRSSILHSLLQRIIFFILYSSMESLSPLITYLFKPSCALPKLDLQSLRTYHIHLALAIEQARKSSPNSQGIEELVQEFPFWSEIMTNIEEWVSSNLPDPAVVNLRPSNQRACVDDVMDDFERQALAPHHTALLEFKNESVSSSMTDVFDTPLGELQTSSETKGFYVHGIRVCNVEVNLEENDVDESKFEAVCAMKECPILNDWPMQHGDQSFKWYSSFADDWLGLRKLNGGIADDCHAVAKERQHEDATTFQGLMIGLVFLKAPALQKRTILMMNGLIFHLCEHPSLPMIVLIGQVSKGRRYTFL</sequence>
<dbReference type="GO" id="GO:0019903">
    <property type="term" value="F:protein phosphatase binding"/>
    <property type="evidence" value="ECO:0007669"/>
    <property type="project" value="InterPro"/>
</dbReference>
<dbReference type="Proteomes" id="UP000035642">
    <property type="component" value="Unassembled WGS sequence"/>
</dbReference>
<proteinExistence type="inferred from homology"/>
<dbReference type="GO" id="GO:0005634">
    <property type="term" value="C:nucleus"/>
    <property type="evidence" value="ECO:0007669"/>
    <property type="project" value="TreeGrafter"/>
</dbReference>
<dbReference type="PANTHER" id="PTHR12634">
    <property type="entry name" value="SIT4 YEAST -ASSOCIATING PROTEIN-RELATED"/>
    <property type="match status" value="1"/>
</dbReference>
<reference evidence="4" key="2">
    <citation type="submission" date="2017-02" db="UniProtKB">
        <authorList>
            <consortium name="WormBaseParasite"/>
        </authorList>
    </citation>
    <scope>IDENTIFICATION</scope>
</reference>
<evidence type="ECO:0000313" key="3">
    <source>
        <dbReference type="Proteomes" id="UP000035642"/>
    </source>
</evidence>
<comment type="similarity">
    <text evidence="1">Belongs to the SAPS family.</text>
</comment>
<keyword evidence="3" id="KW-1185">Reference proteome</keyword>
<evidence type="ECO:0000256" key="1">
    <source>
        <dbReference type="ARBA" id="ARBA00006180"/>
    </source>
</evidence>
<organism evidence="3 4">
    <name type="scientific">Angiostrongylus cantonensis</name>
    <name type="common">Rat lungworm</name>
    <dbReference type="NCBI Taxonomy" id="6313"/>
    <lineage>
        <taxon>Eukaryota</taxon>
        <taxon>Metazoa</taxon>
        <taxon>Ecdysozoa</taxon>
        <taxon>Nematoda</taxon>
        <taxon>Chromadorea</taxon>
        <taxon>Rhabditida</taxon>
        <taxon>Rhabditina</taxon>
        <taxon>Rhabditomorpha</taxon>
        <taxon>Strongyloidea</taxon>
        <taxon>Metastrongylidae</taxon>
        <taxon>Angiostrongylus</taxon>
    </lineage>
</organism>
<evidence type="ECO:0000313" key="4">
    <source>
        <dbReference type="WBParaSite" id="ACAC_0000994901-mRNA-1"/>
    </source>
</evidence>
<dbReference type="GO" id="GO:0005829">
    <property type="term" value="C:cytosol"/>
    <property type="evidence" value="ECO:0007669"/>
    <property type="project" value="TreeGrafter"/>
</dbReference>
<dbReference type="WBParaSite" id="ACAC_0000994901-mRNA-1">
    <property type="protein sequence ID" value="ACAC_0000994901-mRNA-1"/>
    <property type="gene ID" value="ACAC_0000994901"/>
</dbReference>
<name>A0A0K0DG05_ANGCA</name>
<reference evidence="3" key="1">
    <citation type="submission" date="2012-09" db="EMBL/GenBank/DDBJ databases">
        <authorList>
            <person name="Martin A.A."/>
        </authorList>
    </citation>
    <scope>NUCLEOTIDE SEQUENCE</scope>
</reference>
<accession>A0A0K0DG05</accession>
<dbReference type="AlphaFoldDB" id="A0A0K0DG05"/>
<dbReference type="STRING" id="6313.A0A0K0DG05"/>
<evidence type="ECO:0000256" key="2">
    <source>
        <dbReference type="ARBA" id="ARBA00023306"/>
    </source>
</evidence>
<keyword evidence="2" id="KW-0131">Cell cycle</keyword>
<protein>
    <submittedName>
        <fullName evidence="4">RNA polymerase I-specific transcription initiation factor RRN3</fullName>
    </submittedName>
</protein>
<dbReference type="GO" id="GO:0019888">
    <property type="term" value="F:protein phosphatase regulator activity"/>
    <property type="evidence" value="ECO:0007669"/>
    <property type="project" value="TreeGrafter"/>
</dbReference>
<dbReference type="PANTHER" id="PTHR12634:SF8">
    <property type="entry name" value="FIERY MOUNTAIN, ISOFORM D"/>
    <property type="match status" value="1"/>
</dbReference>